<evidence type="ECO:0000256" key="1">
    <source>
        <dbReference type="SAM" id="Phobius"/>
    </source>
</evidence>
<evidence type="ECO:0000313" key="2">
    <source>
        <dbReference type="EMBL" id="KAK9717655.1"/>
    </source>
</evidence>
<keyword evidence="3" id="KW-1185">Reference proteome</keyword>
<dbReference type="PANTHER" id="PTHR21398">
    <property type="entry name" value="AGAP007094-PA"/>
    <property type="match status" value="1"/>
</dbReference>
<dbReference type="AlphaFoldDB" id="A0AAW1KGN1"/>
<dbReference type="Proteomes" id="UP001458880">
    <property type="component" value="Unassembled WGS sequence"/>
</dbReference>
<dbReference type="PANTHER" id="PTHR21398:SF22">
    <property type="entry name" value="IP12060P-RELATED"/>
    <property type="match status" value="1"/>
</dbReference>
<feature type="transmembrane region" description="Helical" evidence="1">
    <location>
        <begin position="48"/>
        <end position="68"/>
    </location>
</feature>
<sequence>MMFLKKVIFVYSIANSIKLLVSLGSTQFTNKVLFPYSPYSSPFVGVLFPYSPYSSPFVGLFLAIAFPLDLPDYNVFVSLNLEANYNLPQNVSTYEYPPIVESRSFMDRKDAYAAIENKLEAHGYPGKPCLLRTICEASEYSMEHNGVFADILHIVLTPSSSKSEGLVEYEEAEKYGSTNLHCKKYVKTCSLSVLDLVSALGDVIH</sequence>
<dbReference type="EMBL" id="JASPKY010000237">
    <property type="protein sequence ID" value="KAK9717655.1"/>
    <property type="molecule type" value="Genomic_DNA"/>
</dbReference>
<comment type="caution">
    <text evidence="2">The sequence shown here is derived from an EMBL/GenBank/DDBJ whole genome shotgun (WGS) entry which is preliminary data.</text>
</comment>
<dbReference type="Pfam" id="PF07841">
    <property type="entry name" value="DM4_12"/>
    <property type="match status" value="1"/>
</dbReference>
<accession>A0AAW1KGN1</accession>
<feature type="transmembrane region" description="Helical" evidence="1">
    <location>
        <begin position="7"/>
        <end position="28"/>
    </location>
</feature>
<evidence type="ECO:0000313" key="3">
    <source>
        <dbReference type="Proteomes" id="UP001458880"/>
    </source>
</evidence>
<keyword evidence="1" id="KW-1133">Transmembrane helix</keyword>
<reference evidence="2 3" key="1">
    <citation type="journal article" date="2024" name="BMC Genomics">
        <title>De novo assembly and annotation of Popillia japonica's genome with initial clues to its potential as an invasive pest.</title>
        <authorList>
            <person name="Cucini C."/>
            <person name="Boschi S."/>
            <person name="Funari R."/>
            <person name="Cardaioli E."/>
            <person name="Iannotti N."/>
            <person name="Marturano G."/>
            <person name="Paoli F."/>
            <person name="Bruttini M."/>
            <person name="Carapelli A."/>
            <person name="Frati F."/>
            <person name="Nardi F."/>
        </authorList>
    </citation>
    <scope>NUCLEOTIDE SEQUENCE [LARGE SCALE GENOMIC DNA]</scope>
    <source>
        <strain evidence="2">DMR45628</strain>
    </source>
</reference>
<proteinExistence type="predicted"/>
<keyword evidence="1" id="KW-0472">Membrane</keyword>
<gene>
    <name evidence="2" type="ORF">QE152_g23639</name>
</gene>
<protein>
    <submittedName>
        <fullName evidence="2">DM4/DM12 family</fullName>
    </submittedName>
</protein>
<organism evidence="2 3">
    <name type="scientific">Popillia japonica</name>
    <name type="common">Japanese beetle</name>
    <dbReference type="NCBI Taxonomy" id="7064"/>
    <lineage>
        <taxon>Eukaryota</taxon>
        <taxon>Metazoa</taxon>
        <taxon>Ecdysozoa</taxon>
        <taxon>Arthropoda</taxon>
        <taxon>Hexapoda</taxon>
        <taxon>Insecta</taxon>
        <taxon>Pterygota</taxon>
        <taxon>Neoptera</taxon>
        <taxon>Endopterygota</taxon>
        <taxon>Coleoptera</taxon>
        <taxon>Polyphaga</taxon>
        <taxon>Scarabaeiformia</taxon>
        <taxon>Scarabaeidae</taxon>
        <taxon>Rutelinae</taxon>
        <taxon>Popillia</taxon>
    </lineage>
</organism>
<keyword evidence="1" id="KW-0812">Transmembrane</keyword>
<dbReference type="InterPro" id="IPR006631">
    <property type="entry name" value="DM4_12"/>
</dbReference>
<name>A0AAW1KGN1_POPJA</name>
<dbReference type="SMART" id="SM00718">
    <property type="entry name" value="DM4_12"/>
    <property type="match status" value="1"/>
</dbReference>